<protein>
    <submittedName>
        <fullName evidence="1">Uncharacterized protein</fullName>
    </submittedName>
</protein>
<gene>
    <name evidence="1" type="ORF">SAMN05444362_107149</name>
</gene>
<sequence>MDSSVSIEYNDTSVIIDCRKVFLSFDRRYAAKGYPIPCEIYFKPTTELIGTISSSGIVTVDEDFSRYSQRENIYRILLIPTENYNEEKMIDVLSESMLLYAPN</sequence>
<name>A0A1M5CG14_9BACT</name>
<proteinExistence type="predicted"/>
<evidence type="ECO:0000313" key="2">
    <source>
        <dbReference type="Proteomes" id="UP000184480"/>
    </source>
</evidence>
<organism evidence="1 2">
    <name type="scientific">Dysgonomonas macrotermitis</name>
    <dbReference type="NCBI Taxonomy" id="1346286"/>
    <lineage>
        <taxon>Bacteria</taxon>
        <taxon>Pseudomonadati</taxon>
        <taxon>Bacteroidota</taxon>
        <taxon>Bacteroidia</taxon>
        <taxon>Bacteroidales</taxon>
        <taxon>Dysgonomonadaceae</taxon>
        <taxon>Dysgonomonas</taxon>
    </lineage>
</organism>
<accession>A0A1M5CG14</accession>
<dbReference type="AlphaFoldDB" id="A0A1M5CG14"/>
<dbReference type="RefSeq" id="WP_062179609.1">
    <property type="nucleotide sequence ID" value="NZ_BBXL01000007.1"/>
</dbReference>
<dbReference type="EMBL" id="FQUC01000007">
    <property type="protein sequence ID" value="SHF53362.1"/>
    <property type="molecule type" value="Genomic_DNA"/>
</dbReference>
<dbReference type="Proteomes" id="UP000184480">
    <property type="component" value="Unassembled WGS sequence"/>
</dbReference>
<keyword evidence="2" id="KW-1185">Reference proteome</keyword>
<dbReference type="STRING" id="1346286.SAMN05444362_107149"/>
<reference evidence="2" key="1">
    <citation type="submission" date="2016-11" db="EMBL/GenBank/DDBJ databases">
        <authorList>
            <person name="Varghese N."/>
            <person name="Submissions S."/>
        </authorList>
    </citation>
    <scope>NUCLEOTIDE SEQUENCE [LARGE SCALE GENOMIC DNA]</scope>
    <source>
        <strain evidence="2">DSM 27370</strain>
    </source>
</reference>
<evidence type="ECO:0000313" key="1">
    <source>
        <dbReference type="EMBL" id="SHF53362.1"/>
    </source>
</evidence>
<dbReference type="OrthoDB" id="997224at2"/>